<dbReference type="EMBL" id="MN740070">
    <property type="protein sequence ID" value="QHT86508.1"/>
    <property type="molecule type" value="Genomic_DNA"/>
</dbReference>
<dbReference type="Gene3D" id="2.40.320.10">
    <property type="entry name" value="Hypothetical Protein Pfu-838710-001"/>
    <property type="match status" value="1"/>
</dbReference>
<name>A0A6C0I0G4_9ZZZZ</name>
<proteinExistence type="predicted"/>
<protein>
    <submittedName>
        <fullName evidence="1">Uncharacterized protein</fullName>
    </submittedName>
</protein>
<organism evidence="1">
    <name type="scientific">viral metagenome</name>
    <dbReference type="NCBI Taxonomy" id="1070528"/>
    <lineage>
        <taxon>unclassified sequences</taxon>
        <taxon>metagenomes</taxon>
        <taxon>organismal metagenomes</taxon>
    </lineage>
</organism>
<dbReference type="AlphaFoldDB" id="A0A6C0I0G4"/>
<evidence type="ECO:0000313" key="1">
    <source>
        <dbReference type="EMBL" id="QHT86508.1"/>
    </source>
</evidence>
<reference evidence="1" key="1">
    <citation type="journal article" date="2020" name="Nature">
        <title>Giant virus diversity and host interactions through global metagenomics.</title>
        <authorList>
            <person name="Schulz F."/>
            <person name="Roux S."/>
            <person name="Paez-Espino D."/>
            <person name="Jungbluth S."/>
            <person name="Walsh D.A."/>
            <person name="Denef V.J."/>
            <person name="McMahon K.D."/>
            <person name="Konstantinidis K.T."/>
            <person name="Eloe-Fadrosh E.A."/>
            <person name="Kyrpides N.C."/>
            <person name="Woyke T."/>
        </authorList>
    </citation>
    <scope>NUCLEOTIDE SEQUENCE</scope>
    <source>
        <strain evidence="1">GVMAG-M-3300023184-186</strain>
    </source>
</reference>
<sequence>MGLCTQSLNQPLRSERYVFHLLSKEEKGYIRTRQEYNKVTITIKKYPENSKFATEDEIEVNSSFEDTKKFLLAQGFKGHCIGIADGTVTTVP</sequence>
<accession>A0A6C0I0G4</accession>